<name>A0A7C2UWV5_9CREN</name>
<evidence type="ECO:0008006" key="3">
    <source>
        <dbReference type="Google" id="ProtNLM"/>
    </source>
</evidence>
<protein>
    <recommendedName>
        <fullName evidence="3">Archaeal flagella protein FlaD/E domain-containing protein</fullName>
    </recommendedName>
</protein>
<feature type="region of interest" description="Disordered" evidence="1">
    <location>
        <begin position="41"/>
        <end position="61"/>
    </location>
</feature>
<dbReference type="EMBL" id="DSFE01000097">
    <property type="protein sequence ID" value="HEU98124.1"/>
    <property type="molecule type" value="Genomic_DNA"/>
</dbReference>
<dbReference type="Proteomes" id="UP000885664">
    <property type="component" value="Unassembled WGS sequence"/>
</dbReference>
<reference evidence="2" key="1">
    <citation type="journal article" date="2020" name="mSystems">
        <title>Genome- and Community-Level Interaction Insights into Carbon Utilization and Element Cycling Functions of Hydrothermarchaeota in Hydrothermal Sediment.</title>
        <authorList>
            <person name="Zhou Z."/>
            <person name="Liu Y."/>
            <person name="Xu W."/>
            <person name="Pan J."/>
            <person name="Luo Z.H."/>
            <person name="Li M."/>
        </authorList>
    </citation>
    <scope>NUCLEOTIDE SEQUENCE [LARGE SCALE GENOMIC DNA]</scope>
    <source>
        <strain evidence="2">SpSt-1259</strain>
    </source>
</reference>
<comment type="caution">
    <text evidence="2">The sequence shown here is derived from an EMBL/GenBank/DDBJ whole genome shotgun (WGS) entry which is preliminary data.</text>
</comment>
<evidence type="ECO:0000313" key="2">
    <source>
        <dbReference type="EMBL" id="HEU98124.1"/>
    </source>
</evidence>
<gene>
    <name evidence="2" type="ORF">ENO36_04660</name>
</gene>
<proteinExistence type="predicted"/>
<dbReference type="AlphaFoldDB" id="A0A7C2UWV5"/>
<accession>A0A7C2UWV5</accession>
<evidence type="ECO:0000256" key="1">
    <source>
        <dbReference type="SAM" id="MobiDB-lite"/>
    </source>
</evidence>
<feature type="compositionally biased region" description="Basic and acidic residues" evidence="1">
    <location>
        <begin position="41"/>
        <end position="53"/>
    </location>
</feature>
<sequence>MSEGREQELKEILEALKDTLAELKTTLGDISGPFSSIKREIPVEKKESGEGKSEGSSVSVAMEKGKAEEIIDLEKQRKERSSSEENLGKIVRALKIFYNLREQIPGEIIDDELAIIKMLGVSEEKYLEVLKQLNVLVDKSVKSGIGLQDQLISLYIISKLLGISDEDLEHEFLESVLERMRKKDGKTQ</sequence>
<organism evidence="2">
    <name type="scientific">Fervidicoccus fontis</name>
    <dbReference type="NCBI Taxonomy" id="683846"/>
    <lineage>
        <taxon>Archaea</taxon>
        <taxon>Thermoproteota</taxon>
        <taxon>Thermoprotei</taxon>
        <taxon>Fervidicoccales</taxon>
        <taxon>Fervidicoccaceae</taxon>
        <taxon>Fervidicoccus</taxon>
    </lineage>
</organism>